<gene>
    <name evidence="1" type="ORF">HPULCUR_004035</name>
</gene>
<name>A0ABP9XV16_9FUNG</name>
<organism evidence="1 2">
    <name type="scientific">Helicostylum pulchrum</name>
    <dbReference type="NCBI Taxonomy" id="562976"/>
    <lineage>
        <taxon>Eukaryota</taxon>
        <taxon>Fungi</taxon>
        <taxon>Fungi incertae sedis</taxon>
        <taxon>Mucoromycota</taxon>
        <taxon>Mucoromycotina</taxon>
        <taxon>Mucoromycetes</taxon>
        <taxon>Mucorales</taxon>
        <taxon>Mucorineae</taxon>
        <taxon>Mucoraceae</taxon>
        <taxon>Helicostylum</taxon>
    </lineage>
</organism>
<dbReference type="Proteomes" id="UP001476247">
    <property type="component" value="Unassembled WGS sequence"/>
</dbReference>
<accession>A0ABP9XV16</accession>
<evidence type="ECO:0000313" key="1">
    <source>
        <dbReference type="EMBL" id="GAA5798630.1"/>
    </source>
</evidence>
<sequence length="119" mass="13582">MSATTDKEPQCTMELIYKDTLKMFIKSVKIVVNFKDFQAIQQNCRPIVFIFEQDKLLLDVALHTQASEERESTAVISSELQNLSLDVNSPMDIDVGRDQETSVPKKKVILYGYDYVVSD</sequence>
<evidence type="ECO:0000313" key="2">
    <source>
        <dbReference type="Proteomes" id="UP001476247"/>
    </source>
</evidence>
<protein>
    <submittedName>
        <fullName evidence="1">Uncharacterized protein</fullName>
    </submittedName>
</protein>
<reference evidence="1 2" key="1">
    <citation type="submission" date="2024-04" db="EMBL/GenBank/DDBJ databases">
        <title>genome sequences of Mucor flavus KT1a and Helicostylum pulchrum KT1b strains isolation_sourced from the surface of a dry-aged beef.</title>
        <authorList>
            <person name="Toyotome T."/>
            <person name="Hosono M."/>
            <person name="Torimaru M."/>
            <person name="Fukuda K."/>
            <person name="Mikami N."/>
        </authorList>
    </citation>
    <scope>NUCLEOTIDE SEQUENCE [LARGE SCALE GENOMIC DNA]</scope>
    <source>
        <strain evidence="1 2">KT1b</strain>
    </source>
</reference>
<dbReference type="EMBL" id="BAABUJ010000010">
    <property type="protein sequence ID" value="GAA5798630.1"/>
    <property type="molecule type" value="Genomic_DNA"/>
</dbReference>
<comment type="caution">
    <text evidence="1">The sequence shown here is derived from an EMBL/GenBank/DDBJ whole genome shotgun (WGS) entry which is preliminary data.</text>
</comment>
<keyword evidence="2" id="KW-1185">Reference proteome</keyword>
<proteinExistence type="predicted"/>